<proteinExistence type="predicted"/>
<sequence length="622" mass="69104">MMGRIAPREAPFPPQGQSNGTTKHKSRKQVIMKNLKKMCHLNHSQFVLFIVDPKGRATIEASEAFQCHRDDWFPENVIKAASEITISVATEMKARRVKNEEEQNGQQLDGKAGDGVGFIDDDEEDFEEDAEHEDDESHGRPGGDTNDGSIPKHILHYPPDHPPPPSIFGANPPRIRKRTLPTVKSEPKRRRRSSAKPLPVQRSASNSGEPNCVAQSGVTYRPLMIANVEAVTTFFETRFRQMQQLTCKVVAKAWIKVIEPKKQSNFPYNRGEESKPSWWPAGARHKEPDHLMKPERLLLLMTMLRCRRVPVTKLEMATQEVAAHIEECRFGLLEEIYRVAKMEERFVAGTLPADATCYVAASADNVVSNPKPQSPKSVHPPSETSEVSPTSGSPGTQETGRSNSMDMQARQTPRQSPTELAAPTRPLPFSAVARSQSNIQPVHAQSQINFAPPFIATAQGTDEGYIKTEGFIGTPQSFVPNYYARASMSYHPNTTPQIPRRANSIPQPQIPQQTFNGGWPMQVGNLFSPYSTATQQHQPQQSHHSPHGPHSLGGSNPSTPVTNASFTQMQLLPPPLPPIHQHQTHNPLSSHHDISVTVADRSSQYDPSRIAPHMNHSNVMIL</sequence>
<accession>A0A3N4M1N0</accession>
<dbReference type="OrthoDB" id="5338458at2759"/>
<evidence type="ECO:0000256" key="1">
    <source>
        <dbReference type="SAM" id="MobiDB-lite"/>
    </source>
</evidence>
<feature type="compositionally biased region" description="Polar residues" evidence="1">
    <location>
        <begin position="559"/>
        <end position="570"/>
    </location>
</feature>
<dbReference type="PANTHER" id="PTHR36102">
    <property type="entry name" value="CHROMOSOME 10, WHOLE GENOME SHOTGUN SEQUENCE"/>
    <property type="match status" value="1"/>
</dbReference>
<feature type="compositionally biased region" description="Polar residues" evidence="1">
    <location>
        <begin position="366"/>
        <end position="376"/>
    </location>
</feature>
<feature type="compositionally biased region" description="Low complexity" evidence="1">
    <location>
        <begin position="535"/>
        <end position="558"/>
    </location>
</feature>
<dbReference type="PANTHER" id="PTHR36102:SF1">
    <property type="entry name" value="YDR124W-LIKE HELICAL BUNDLE DOMAIN-CONTAINING PROTEIN"/>
    <property type="match status" value="1"/>
</dbReference>
<evidence type="ECO:0000313" key="3">
    <source>
        <dbReference type="EMBL" id="RPB26841.1"/>
    </source>
</evidence>
<evidence type="ECO:0000313" key="4">
    <source>
        <dbReference type="Proteomes" id="UP000267821"/>
    </source>
</evidence>
<feature type="compositionally biased region" description="Acidic residues" evidence="1">
    <location>
        <begin position="119"/>
        <end position="134"/>
    </location>
</feature>
<protein>
    <recommendedName>
        <fullName evidence="2">Subtelomeric hrmA-associated cluster protein AFUB-079030/YDR124W-like helical bundle domain-containing protein</fullName>
    </recommendedName>
</protein>
<evidence type="ECO:0000259" key="2">
    <source>
        <dbReference type="Pfam" id="PF11001"/>
    </source>
</evidence>
<dbReference type="InterPro" id="IPR047092">
    <property type="entry name" value="AFUB_07903/YDR124W-like_hel"/>
</dbReference>
<feature type="region of interest" description="Disordered" evidence="1">
    <location>
        <begin position="96"/>
        <end position="212"/>
    </location>
</feature>
<dbReference type="Proteomes" id="UP000267821">
    <property type="component" value="Unassembled WGS sequence"/>
</dbReference>
<organism evidence="3 4">
    <name type="scientific">Terfezia boudieri ATCC MYA-4762</name>
    <dbReference type="NCBI Taxonomy" id="1051890"/>
    <lineage>
        <taxon>Eukaryota</taxon>
        <taxon>Fungi</taxon>
        <taxon>Dikarya</taxon>
        <taxon>Ascomycota</taxon>
        <taxon>Pezizomycotina</taxon>
        <taxon>Pezizomycetes</taxon>
        <taxon>Pezizales</taxon>
        <taxon>Pezizaceae</taxon>
        <taxon>Terfezia</taxon>
    </lineage>
</organism>
<dbReference type="Pfam" id="PF11001">
    <property type="entry name" value="AFUB_07903_YDR124W_hel"/>
    <property type="match status" value="1"/>
</dbReference>
<dbReference type="AlphaFoldDB" id="A0A3N4M1N0"/>
<feature type="compositionally biased region" description="Low complexity" evidence="1">
    <location>
        <begin position="377"/>
        <end position="395"/>
    </location>
</feature>
<keyword evidence="4" id="KW-1185">Reference proteome</keyword>
<feature type="compositionally biased region" description="Polar residues" evidence="1">
    <location>
        <begin position="202"/>
        <end position="212"/>
    </location>
</feature>
<feature type="region of interest" description="Disordered" evidence="1">
    <location>
        <begin position="531"/>
        <end position="589"/>
    </location>
</feature>
<dbReference type="STRING" id="1051890.A0A3N4M1N0"/>
<feature type="compositionally biased region" description="Polar residues" evidence="1">
    <location>
        <begin position="396"/>
        <end position="418"/>
    </location>
</feature>
<dbReference type="EMBL" id="ML121533">
    <property type="protein sequence ID" value="RPB26841.1"/>
    <property type="molecule type" value="Genomic_DNA"/>
</dbReference>
<reference evidence="3 4" key="1">
    <citation type="journal article" date="2018" name="Nat. Ecol. Evol.">
        <title>Pezizomycetes genomes reveal the molecular basis of ectomycorrhizal truffle lifestyle.</title>
        <authorList>
            <person name="Murat C."/>
            <person name="Payen T."/>
            <person name="Noel B."/>
            <person name="Kuo A."/>
            <person name="Morin E."/>
            <person name="Chen J."/>
            <person name="Kohler A."/>
            <person name="Krizsan K."/>
            <person name="Balestrini R."/>
            <person name="Da Silva C."/>
            <person name="Montanini B."/>
            <person name="Hainaut M."/>
            <person name="Levati E."/>
            <person name="Barry K.W."/>
            <person name="Belfiori B."/>
            <person name="Cichocki N."/>
            <person name="Clum A."/>
            <person name="Dockter R.B."/>
            <person name="Fauchery L."/>
            <person name="Guy J."/>
            <person name="Iotti M."/>
            <person name="Le Tacon F."/>
            <person name="Lindquist E.A."/>
            <person name="Lipzen A."/>
            <person name="Malagnac F."/>
            <person name="Mello A."/>
            <person name="Molinier V."/>
            <person name="Miyauchi S."/>
            <person name="Poulain J."/>
            <person name="Riccioni C."/>
            <person name="Rubini A."/>
            <person name="Sitrit Y."/>
            <person name="Splivallo R."/>
            <person name="Traeger S."/>
            <person name="Wang M."/>
            <person name="Zifcakova L."/>
            <person name="Wipf D."/>
            <person name="Zambonelli A."/>
            <person name="Paolocci F."/>
            <person name="Nowrousian M."/>
            <person name="Ottonello S."/>
            <person name="Baldrian P."/>
            <person name="Spatafora J.W."/>
            <person name="Henrissat B."/>
            <person name="Nagy L.G."/>
            <person name="Aury J.M."/>
            <person name="Wincker P."/>
            <person name="Grigoriev I.V."/>
            <person name="Bonfante P."/>
            <person name="Martin F.M."/>
        </authorList>
    </citation>
    <scope>NUCLEOTIDE SEQUENCE [LARGE SCALE GENOMIC DNA]</scope>
    <source>
        <strain evidence="3 4">ATCC MYA-4762</strain>
    </source>
</reference>
<feature type="region of interest" description="Disordered" evidence="1">
    <location>
        <begin position="1"/>
        <end position="28"/>
    </location>
</feature>
<dbReference type="InParanoid" id="A0A3N4M1N0"/>
<dbReference type="InterPro" id="IPR021264">
    <property type="entry name" value="AFUB_079030/YDR124W-like"/>
</dbReference>
<feature type="domain" description="Subtelomeric hrmA-associated cluster protein AFUB-079030/YDR124W-like helical bundle" evidence="2">
    <location>
        <begin position="225"/>
        <end position="342"/>
    </location>
</feature>
<feature type="region of interest" description="Disordered" evidence="1">
    <location>
        <begin position="366"/>
        <end position="423"/>
    </location>
</feature>
<name>A0A3N4M1N0_9PEZI</name>
<gene>
    <name evidence="3" type="ORF">L211DRAFT_835189</name>
</gene>